<proteinExistence type="predicted"/>
<dbReference type="GO" id="GO:0000160">
    <property type="term" value="P:phosphorelay signal transduction system"/>
    <property type="evidence" value="ECO:0007669"/>
    <property type="project" value="InterPro"/>
</dbReference>
<sequence>MAKILIVEDSSTVQAYLARALSLHGHEVFRALNGEQGLVLARAIQPDVITMDCRMPLLGGAAAAEQLAQDVDLMHVPIIFVSSVDERGELKRVLTLPNIADYLLKPVNAETLIQRVDRLLLKLDKTPVNPAWNNIERRVRQIERWEHPSADRRARG</sequence>
<feature type="modified residue" description="4-aspartylphosphate" evidence="2">
    <location>
        <position position="52"/>
    </location>
</feature>
<dbReference type="AlphaFoldDB" id="A0A1Y1SDA9"/>
<evidence type="ECO:0000256" key="1">
    <source>
        <dbReference type="ARBA" id="ARBA00022553"/>
    </source>
</evidence>
<evidence type="ECO:0000313" key="5">
    <source>
        <dbReference type="Proteomes" id="UP000192342"/>
    </source>
</evidence>
<dbReference type="RefSeq" id="WP_083561197.1">
    <property type="nucleotide sequence ID" value="NZ_AQQV01000002.1"/>
</dbReference>
<keyword evidence="5" id="KW-1185">Reference proteome</keyword>
<dbReference type="PANTHER" id="PTHR44591:SF23">
    <property type="entry name" value="CHEY SUBFAMILY"/>
    <property type="match status" value="1"/>
</dbReference>
<dbReference type="PANTHER" id="PTHR44591">
    <property type="entry name" value="STRESS RESPONSE REGULATOR PROTEIN 1"/>
    <property type="match status" value="1"/>
</dbReference>
<evidence type="ECO:0000313" key="4">
    <source>
        <dbReference type="EMBL" id="ORE86988.1"/>
    </source>
</evidence>
<dbReference type="PROSITE" id="PS50110">
    <property type="entry name" value="RESPONSE_REGULATORY"/>
    <property type="match status" value="1"/>
</dbReference>
<protein>
    <submittedName>
        <fullName evidence="4">Type IV pilus response regulator PilH</fullName>
    </submittedName>
</protein>
<dbReference type="OrthoDB" id="9800897at2"/>
<evidence type="ECO:0000259" key="3">
    <source>
        <dbReference type="PROSITE" id="PS50110"/>
    </source>
</evidence>
<dbReference type="InterPro" id="IPR001789">
    <property type="entry name" value="Sig_transdc_resp-reg_receiver"/>
</dbReference>
<dbReference type="SMART" id="SM00448">
    <property type="entry name" value="REC"/>
    <property type="match status" value="1"/>
</dbReference>
<dbReference type="InterPro" id="IPR050595">
    <property type="entry name" value="Bact_response_regulator"/>
</dbReference>
<dbReference type="STRING" id="1317117.ATO7_08112"/>
<dbReference type="SUPFAM" id="SSF52172">
    <property type="entry name" value="CheY-like"/>
    <property type="match status" value="1"/>
</dbReference>
<evidence type="ECO:0000256" key="2">
    <source>
        <dbReference type="PROSITE-ProRule" id="PRU00169"/>
    </source>
</evidence>
<reference evidence="4 5" key="1">
    <citation type="submission" date="2013-04" db="EMBL/GenBank/DDBJ databases">
        <title>Oceanococcus atlanticus 22II-S10r2 Genome Sequencing.</title>
        <authorList>
            <person name="Lai Q."/>
            <person name="Li G."/>
            <person name="Shao Z."/>
        </authorList>
    </citation>
    <scope>NUCLEOTIDE SEQUENCE [LARGE SCALE GENOMIC DNA]</scope>
    <source>
        <strain evidence="4 5">22II-S10r2</strain>
    </source>
</reference>
<feature type="domain" description="Response regulatory" evidence="3">
    <location>
        <begin position="3"/>
        <end position="120"/>
    </location>
</feature>
<dbReference type="EMBL" id="AQQV01000002">
    <property type="protein sequence ID" value="ORE86988.1"/>
    <property type="molecule type" value="Genomic_DNA"/>
</dbReference>
<dbReference type="Proteomes" id="UP000192342">
    <property type="component" value="Unassembled WGS sequence"/>
</dbReference>
<name>A0A1Y1SDA9_9GAMM</name>
<organism evidence="4 5">
    <name type="scientific">Oceanococcus atlanticus</name>
    <dbReference type="NCBI Taxonomy" id="1317117"/>
    <lineage>
        <taxon>Bacteria</taxon>
        <taxon>Pseudomonadati</taxon>
        <taxon>Pseudomonadota</taxon>
        <taxon>Gammaproteobacteria</taxon>
        <taxon>Chromatiales</taxon>
        <taxon>Oceanococcaceae</taxon>
        <taxon>Oceanococcus</taxon>
    </lineage>
</organism>
<keyword evidence="1 2" id="KW-0597">Phosphoprotein</keyword>
<accession>A0A1Y1SDA9</accession>
<dbReference type="InterPro" id="IPR011006">
    <property type="entry name" value="CheY-like_superfamily"/>
</dbReference>
<comment type="caution">
    <text evidence="4">The sequence shown here is derived from an EMBL/GenBank/DDBJ whole genome shotgun (WGS) entry which is preliminary data.</text>
</comment>
<dbReference type="Pfam" id="PF00072">
    <property type="entry name" value="Response_reg"/>
    <property type="match status" value="1"/>
</dbReference>
<dbReference type="Gene3D" id="3.40.50.2300">
    <property type="match status" value="1"/>
</dbReference>
<gene>
    <name evidence="4" type="ORF">ATO7_08112</name>
</gene>